<dbReference type="PANTHER" id="PTHR34698:SF2">
    <property type="entry name" value="5-OXOPROLINASE SUBUNIT B"/>
    <property type="match status" value="1"/>
</dbReference>
<organism evidence="5 6">
    <name type="scientific">Aeromicrobium alkaliterrae</name>
    <dbReference type="NCBI Taxonomy" id="302168"/>
    <lineage>
        <taxon>Bacteria</taxon>
        <taxon>Bacillati</taxon>
        <taxon>Actinomycetota</taxon>
        <taxon>Actinomycetes</taxon>
        <taxon>Propionibacteriales</taxon>
        <taxon>Nocardioidaceae</taxon>
        <taxon>Aeromicrobium</taxon>
    </lineage>
</organism>
<dbReference type="RefSeq" id="WP_344204022.1">
    <property type="nucleotide sequence ID" value="NZ_BAAAME010000010.1"/>
</dbReference>
<protein>
    <submittedName>
        <fullName evidence="5">Allophanate hydrolase subunit 1</fullName>
    </submittedName>
</protein>
<dbReference type="SMART" id="SM00796">
    <property type="entry name" value="AHS1"/>
    <property type="match status" value="1"/>
</dbReference>
<proteinExistence type="predicted"/>
<dbReference type="InterPro" id="IPR010016">
    <property type="entry name" value="PxpB"/>
</dbReference>
<reference evidence="6" key="1">
    <citation type="journal article" date="2019" name="Int. J. Syst. Evol. Microbiol.">
        <title>The Global Catalogue of Microorganisms (GCM) 10K type strain sequencing project: providing services to taxonomists for standard genome sequencing and annotation.</title>
        <authorList>
            <consortium name="The Broad Institute Genomics Platform"/>
            <consortium name="The Broad Institute Genome Sequencing Center for Infectious Disease"/>
            <person name="Wu L."/>
            <person name="Ma J."/>
        </authorList>
    </citation>
    <scope>NUCLEOTIDE SEQUENCE [LARGE SCALE GENOMIC DNA]</scope>
    <source>
        <strain evidence="6">JCM 13518</strain>
    </source>
</reference>
<evidence type="ECO:0000256" key="3">
    <source>
        <dbReference type="ARBA" id="ARBA00022840"/>
    </source>
</evidence>
<evidence type="ECO:0000259" key="4">
    <source>
        <dbReference type="PROSITE" id="PS50003"/>
    </source>
</evidence>
<keyword evidence="6" id="KW-1185">Reference proteome</keyword>
<dbReference type="Gene3D" id="2.40.100.10">
    <property type="entry name" value="Cyclophilin-like"/>
    <property type="match status" value="1"/>
</dbReference>
<keyword evidence="3" id="KW-0067">ATP-binding</keyword>
<evidence type="ECO:0000313" key="5">
    <source>
        <dbReference type="EMBL" id="GAA1752705.1"/>
    </source>
</evidence>
<dbReference type="PANTHER" id="PTHR34698">
    <property type="entry name" value="5-OXOPROLINASE SUBUNIT B"/>
    <property type="match status" value="1"/>
</dbReference>
<dbReference type="PROSITE" id="PS50003">
    <property type="entry name" value="PH_DOMAIN"/>
    <property type="match status" value="1"/>
</dbReference>
<dbReference type="GO" id="GO:0016787">
    <property type="term" value="F:hydrolase activity"/>
    <property type="evidence" value="ECO:0007669"/>
    <property type="project" value="UniProtKB-KW"/>
</dbReference>
<dbReference type="EMBL" id="BAAAME010000010">
    <property type="protein sequence ID" value="GAA1752705.1"/>
    <property type="molecule type" value="Genomic_DNA"/>
</dbReference>
<dbReference type="Proteomes" id="UP001501057">
    <property type="component" value="Unassembled WGS sequence"/>
</dbReference>
<keyword evidence="1" id="KW-0547">Nucleotide-binding</keyword>
<accession>A0ABP4WEF6</accession>
<name>A0ABP4WEF6_9ACTN</name>
<dbReference type="Pfam" id="PF02682">
    <property type="entry name" value="CT_C_D"/>
    <property type="match status" value="1"/>
</dbReference>
<keyword evidence="2 5" id="KW-0378">Hydrolase</keyword>
<dbReference type="InterPro" id="IPR003833">
    <property type="entry name" value="CT_C_D"/>
</dbReference>
<comment type="caution">
    <text evidence="5">The sequence shown here is derived from an EMBL/GenBank/DDBJ whole genome shotgun (WGS) entry which is preliminary data.</text>
</comment>
<dbReference type="InterPro" id="IPR029000">
    <property type="entry name" value="Cyclophilin-like_dom_sf"/>
</dbReference>
<dbReference type="SUPFAM" id="SSF50891">
    <property type="entry name" value="Cyclophilin-like"/>
    <property type="match status" value="1"/>
</dbReference>
<evidence type="ECO:0000256" key="2">
    <source>
        <dbReference type="ARBA" id="ARBA00022801"/>
    </source>
</evidence>
<sequence>MRLRPSGDRAVLLDCDDAAEARAWFAALQEQTDATLGARTVLVRGVPAEIRRIIGGTTPGEVAGQARSEVVVPVTYDGPDLAEVARLTGLTPDQVVQAHTGTPWTVAFTGFAPGFAYLTGGDPRLQVPRRDTPRARVPVGAVALAGPYSGVYPRESPGGWQLLGRTDVPLWDLDRDPPALLLPGAQVRFEAVP</sequence>
<feature type="domain" description="PH" evidence="4">
    <location>
        <begin position="1"/>
        <end position="33"/>
    </location>
</feature>
<evidence type="ECO:0000313" key="6">
    <source>
        <dbReference type="Proteomes" id="UP001501057"/>
    </source>
</evidence>
<evidence type="ECO:0000256" key="1">
    <source>
        <dbReference type="ARBA" id="ARBA00022741"/>
    </source>
</evidence>
<dbReference type="Gene3D" id="3.30.1360.40">
    <property type="match status" value="1"/>
</dbReference>
<gene>
    <name evidence="5" type="ORF">GCM10009710_35500</name>
</gene>
<dbReference type="InterPro" id="IPR001849">
    <property type="entry name" value="PH_domain"/>
</dbReference>